<dbReference type="Proteomes" id="UP001324634">
    <property type="component" value="Chromosome"/>
</dbReference>
<name>A0AAX4HLA7_9BACT</name>
<gene>
    <name evidence="1" type="ORF">SOO65_15215</name>
</gene>
<sequence>MKKLHLPYVNLPSEFITLLKSNLSVTTSPAPIFDVIRPNKALYMVLEKAFQEFDDGRGLEKTMMALGWANFRDRAASLYISKFIYGEFPQNTSMELVEDVMNLEQKYLDHGVHSFSRLFLLGFYLKLANIQVQRREHNQYLEVKVPDEVGAILKLSQGRSEKIDWLILIIMHLLNALGDKMLTNALLSGKKFEELYELMSPDARQQMMNNLLAYGASIKEQDIFLYEKI</sequence>
<reference evidence="1 2" key="1">
    <citation type="submission" date="2023-11" db="EMBL/GenBank/DDBJ databases">
        <title>Peredibacter starrii A3.12.</title>
        <authorList>
            <person name="Mitchell R.J."/>
        </authorList>
    </citation>
    <scope>NUCLEOTIDE SEQUENCE [LARGE SCALE GENOMIC DNA]</scope>
    <source>
        <strain evidence="1 2">A3.12</strain>
    </source>
</reference>
<dbReference type="EMBL" id="CP139487">
    <property type="protein sequence ID" value="WPU64045.1"/>
    <property type="molecule type" value="Genomic_DNA"/>
</dbReference>
<dbReference type="RefSeq" id="WP_321392014.1">
    <property type="nucleotide sequence ID" value="NZ_CP139487.1"/>
</dbReference>
<dbReference type="AlphaFoldDB" id="A0AAX4HLA7"/>
<keyword evidence="2" id="KW-1185">Reference proteome</keyword>
<protein>
    <submittedName>
        <fullName evidence="1">Uncharacterized protein</fullName>
    </submittedName>
</protein>
<evidence type="ECO:0000313" key="1">
    <source>
        <dbReference type="EMBL" id="WPU64045.1"/>
    </source>
</evidence>
<proteinExistence type="predicted"/>
<organism evidence="1 2">
    <name type="scientific">Peredibacter starrii</name>
    <dbReference type="NCBI Taxonomy" id="28202"/>
    <lineage>
        <taxon>Bacteria</taxon>
        <taxon>Pseudomonadati</taxon>
        <taxon>Bdellovibrionota</taxon>
        <taxon>Bacteriovoracia</taxon>
        <taxon>Bacteriovoracales</taxon>
        <taxon>Bacteriovoracaceae</taxon>
        <taxon>Peredibacter</taxon>
    </lineage>
</organism>
<accession>A0AAX4HLA7</accession>
<dbReference type="KEGG" id="psti:SOO65_15215"/>
<evidence type="ECO:0000313" key="2">
    <source>
        <dbReference type="Proteomes" id="UP001324634"/>
    </source>
</evidence>